<reference evidence="1 2" key="1">
    <citation type="submission" date="2019-03" db="EMBL/GenBank/DDBJ databases">
        <title>Genomic analyses of the natural microbiome of Caenorhabditis elegans.</title>
        <authorList>
            <person name="Samuel B."/>
        </authorList>
    </citation>
    <scope>NUCLEOTIDE SEQUENCE [LARGE SCALE GENOMIC DNA]</scope>
    <source>
        <strain evidence="1 2">BIGb0156</strain>
    </source>
</reference>
<organism evidence="1 2">
    <name type="scientific">Scandinavium goeteborgense</name>
    <dbReference type="NCBI Taxonomy" id="1851514"/>
    <lineage>
        <taxon>Bacteria</taxon>
        <taxon>Pseudomonadati</taxon>
        <taxon>Pseudomonadota</taxon>
        <taxon>Gammaproteobacteria</taxon>
        <taxon>Enterobacterales</taxon>
        <taxon>Enterobacteriaceae</taxon>
        <taxon>Scandinavium</taxon>
    </lineage>
</organism>
<evidence type="ECO:0008006" key="3">
    <source>
        <dbReference type="Google" id="ProtNLM"/>
    </source>
</evidence>
<keyword evidence="2" id="KW-1185">Reference proteome</keyword>
<name>A0A4R6ENY9_SCAGO</name>
<evidence type="ECO:0000313" key="2">
    <source>
        <dbReference type="Proteomes" id="UP000295530"/>
    </source>
</evidence>
<comment type="caution">
    <text evidence="1">The sequence shown here is derived from an EMBL/GenBank/DDBJ whole genome shotgun (WGS) entry which is preliminary data.</text>
</comment>
<protein>
    <recommendedName>
        <fullName evidence="3">Shiga toxin A subunit</fullName>
    </recommendedName>
</protein>
<dbReference type="AlphaFoldDB" id="A0A4R6ENY9"/>
<proteinExistence type="predicted"/>
<evidence type="ECO:0000313" key="1">
    <source>
        <dbReference type="EMBL" id="TDN60448.1"/>
    </source>
</evidence>
<accession>A0A4R6ENY9</accession>
<dbReference type="EMBL" id="SNVX01000002">
    <property type="protein sequence ID" value="TDN60448.1"/>
    <property type="molecule type" value="Genomic_DNA"/>
</dbReference>
<sequence>MKIIFSLVALICMPELSYAQPGCESVGASMESSLFSAIQKDLKIDASAVQKEKTAVEIINIAPVSKLYADSLAKQDYLADKAKNRELTLKESDYFSSYYENQTKSLTAKYTYINKRNKKDVFIASSLMNEDECSIRFNGYLTLSREF</sequence>
<gene>
    <name evidence="1" type="ORF">EC847_10220</name>
</gene>
<dbReference type="Proteomes" id="UP000295530">
    <property type="component" value="Unassembled WGS sequence"/>
</dbReference>